<evidence type="ECO:0000313" key="4">
    <source>
        <dbReference type="EMBL" id="CAJ1949689.1"/>
    </source>
</evidence>
<accession>A0AAD2FR07</accession>
<reference evidence="4" key="1">
    <citation type="submission" date="2023-08" db="EMBL/GenBank/DDBJ databases">
        <authorList>
            <person name="Audoor S."/>
            <person name="Bilcke G."/>
        </authorList>
    </citation>
    <scope>NUCLEOTIDE SEQUENCE</scope>
</reference>
<feature type="transmembrane region" description="Helical" evidence="2">
    <location>
        <begin position="12"/>
        <end position="29"/>
    </location>
</feature>
<comment type="caution">
    <text evidence="4">The sequence shown here is derived from an EMBL/GenBank/DDBJ whole genome shotgun (WGS) entry which is preliminary data.</text>
</comment>
<dbReference type="Gene3D" id="3.40.50.1100">
    <property type="match status" value="4"/>
</dbReference>
<evidence type="ECO:0000256" key="1">
    <source>
        <dbReference type="SAM" id="MobiDB-lite"/>
    </source>
</evidence>
<dbReference type="Pfam" id="PF00291">
    <property type="entry name" value="PALP"/>
    <property type="match status" value="2"/>
</dbReference>
<dbReference type="InterPro" id="IPR001926">
    <property type="entry name" value="TrpB-like_PALP"/>
</dbReference>
<feature type="domain" description="Tryptophan synthase beta chain-like PALP" evidence="3">
    <location>
        <begin position="59"/>
        <end position="106"/>
    </location>
</feature>
<keyword evidence="2" id="KW-0812">Transmembrane</keyword>
<dbReference type="AlphaFoldDB" id="A0AAD2FR07"/>
<evidence type="ECO:0000256" key="2">
    <source>
        <dbReference type="SAM" id="Phobius"/>
    </source>
</evidence>
<proteinExistence type="predicted"/>
<name>A0AAD2FR07_9STRA</name>
<dbReference type="InterPro" id="IPR050214">
    <property type="entry name" value="Cys_Synth/Cystath_Beta-Synth"/>
</dbReference>
<gene>
    <name evidence="4" type="ORF">CYCCA115_LOCUS12223</name>
</gene>
<evidence type="ECO:0000313" key="5">
    <source>
        <dbReference type="Proteomes" id="UP001295423"/>
    </source>
</evidence>
<dbReference type="SUPFAM" id="SSF53686">
    <property type="entry name" value="Tryptophan synthase beta subunit-like PLP-dependent enzymes"/>
    <property type="match status" value="1"/>
</dbReference>
<dbReference type="CDD" id="cd01561">
    <property type="entry name" value="CBS_like"/>
    <property type="match status" value="1"/>
</dbReference>
<sequence length="471" mass="51203">MAETRPPIPNSSALFLAGCGILSLGYTIWKQINEGNNFGRQRKNATSSASLTAHEYLIEMGTPLVPLRQISKLVGRNIYVKMESLNPGGTGKDRAAINMIRSAERNNLLPQPNDAGDLFLLTTPAEAPETQSEVDGTASMTGDDKNDSQKSNHQSQSSQSAPSLESMIVQAMAKSRTGGLVVEGTSGSTGIALATICAARGHACLVVLPDDQAQEKKAILQSLGAIVYEVPTASISNPNHYVNIARQAAKLARRKFGIRAFFVDQFENPANYQMHYDNTGPEIWQQLPTIDAFCMSSGTGGTIAGVGTYLKEKQSKVKIMLVDPPGSSLYNKVEHGIAYAVQQSERSVRKHRYDTLAEGIGLDRVTQNFDWGLDAMDGAIRVSDQEAVDMAHYLLKLEGLWVGSSSAMNVVGAIRTAIDMPEGSNVVTMICDGGQRHATRFWNPAFIEKNRGLIWPWEERIPECLQQMAVS</sequence>
<feature type="domain" description="Tryptophan synthase beta chain-like PALP" evidence="3">
    <location>
        <begin position="170"/>
        <end position="432"/>
    </location>
</feature>
<feature type="compositionally biased region" description="Low complexity" evidence="1">
    <location>
        <begin position="151"/>
        <end position="164"/>
    </location>
</feature>
<dbReference type="Proteomes" id="UP001295423">
    <property type="component" value="Unassembled WGS sequence"/>
</dbReference>
<protein>
    <recommendedName>
        <fullName evidence="3">Tryptophan synthase beta chain-like PALP domain-containing protein</fullName>
    </recommendedName>
</protein>
<keyword evidence="2" id="KW-0472">Membrane</keyword>
<keyword evidence="5" id="KW-1185">Reference proteome</keyword>
<dbReference type="EMBL" id="CAKOGP040001758">
    <property type="protein sequence ID" value="CAJ1949689.1"/>
    <property type="molecule type" value="Genomic_DNA"/>
</dbReference>
<dbReference type="InterPro" id="IPR036052">
    <property type="entry name" value="TrpB-like_PALP_sf"/>
</dbReference>
<organism evidence="4 5">
    <name type="scientific">Cylindrotheca closterium</name>
    <dbReference type="NCBI Taxonomy" id="2856"/>
    <lineage>
        <taxon>Eukaryota</taxon>
        <taxon>Sar</taxon>
        <taxon>Stramenopiles</taxon>
        <taxon>Ochrophyta</taxon>
        <taxon>Bacillariophyta</taxon>
        <taxon>Bacillariophyceae</taxon>
        <taxon>Bacillariophycidae</taxon>
        <taxon>Bacillariales</taxon>
        <taxon>Bacillariaceae</taxon>
        <taxon>Cylindrotheca</taxon>
    </lineage>
</organism>
<dbReference type="PROSITE" id="PS51257">
    <property type="entry name" value="PROKAR_LIPOPROTEIN"/>
    <property type="match status" value="1"/>
</dbReference>
<feature type="region of interest" description="Disordered" evidence="1">
    <location>
        <begin position="127"/>
        <end position="164"/>
    </location>
</feature>
<keyword evidence="2" id="KW-1133">Transmembrane helix</keyword>
<dbReference type="PANTHER" id="PTHR10314">
    <property type="entry name" value="CYSTATHIONINE BETA-SYNTHASE"/>
    <property type="match status" value="1"/>
</dbReference>
<feature type="compositionally biased region" description="Polar residues" evidence="1">
    <location>
        <begin position="129"/>
        <end position="140"/>
    </location>
</feature>
<evidence type="ECO:0000259" key="3">
    <source>
        <dbReference type="Pfam" id="PF00291"/>
    </source>
</evidence>